<dbReference type="CDD" id="cd06849">
    <property type="entry name" value="lipoyl_domain"/>
    <property type="match status" value="1"/>
</dbReference>
<comment type="caution">
    <text evidence="2">The sequence shown here is derived from an EMBL/GenBank/DDBJ whole genome shotgun (WGS) entry which is preliminary data.</text>
</comment>
<dbReference type="AlphaFoldDB" id="A0ABD3PFP5"/>
<organism evidence="2 3">
    <name type="scientific">Stephanodiscus triporus</name>
    <dbReference type="NCBI Taxonomy" id="2934178"/>
    <lineage>
        <taxon>Eukaryota</taxon>
        <taxon>Sar</taxon>
        <taxon>Stramenopiles</taxon>
        <taxon>Ochrophyta</taxon>
        <taxon>Bacillariophyta</taxon>
        <taxon>Coscinodiscophyceae</taxon>
        <taxon>Thalassiosirophycidae</taxon>
        <taxon>Stephanodiscales</taxon>
        <taxon>Stephanodiscaceae</taxon>
        <taxon>Stephanodiscus</taxon>
    </lineage>
</organism>
<evidence type="ECO:0000313" key="3">
    <source>
        <dbReference type="Proteomes" id="UP001530315"/>
    </source>
</evidence>
<dbReference type="Gene3D" id="2.40.50.100">
    <property type="match status" value="1"/>
</dbReference>
<keyword evidence="3" id="KW-1185">Reference proteome</keyword>
<evidence type="ECO:0000313" key="2">
    <source>
        <dbReference type="EMBL" id="KAL3786514.1"/>
    </source>
</evidence>
<evidence type="ECO:0000259" key="1">
    <source>
        <dbReference type="Pfam" id="PF00364"/>
    </source>
</evidence>
<reference evidence="2 3" key="1">
    <citation type="submission" date="2024-10" db="EMBL/GenBank/DDBJ databases">
        <title>Updated reference genomes for cyclostephanoid diatoms.</title>
        <authorList>
            <person name="Roberts W.R."/>
            <person name="Alverson A.J."/>
        </authorList>
    </citation>
    <scope>NUCLEOTIDE SEQUENCE [LARGE SCALE GENOMIC DNA]</scope>
    <source>
        <strain evidence="2 3">AJA276-08</strain>
    </source>
</reference>
<gene>
    <name evidence="2" type="ORF">ACHAW5_002054</name>
</gene>
<dbReference type="Proteomes" id="UP001530315">
    <property type="component" value="Unassembled WGS sequence"/>
</dbReference>
<dbReference type="SUPFAM" id="SSF51230">
    <property type="entry name" value="Single hybrid motif"/>
    <property type="match status" value="1"/>
</dbReference>
<accession>A0ABD3PFP5</accession>
<dbReference type="EMBL" id="JALLAZ020000825">
    <property type="protein sequence ID" value="KAL3786514.1"/>
    <property type="molecule type" value="Genomic_DNA"/>
</dbReference>
<sequence length="180" mass="20464">MANAQIARLSSRSYHLSSRALKTDGRGCARKCKSRGEFFTMTNTAYSQKPSLLTIERTFYTKEGLIRYFSGKGTNAENDYIDIDRTKFTREVKIEMPDVGDDIGGVIEKWHKKEGDLIRRDEVICDIRTELFTFGMLTDDDYDSIMGKILIPEESDPVQPGTVLCTTLDEGLGEEEEIKR</sequence>
<dbReference type="Pfam" id="PF00364">
    <property type="entry name" value="Biotin_lipoyl"/>
    <property type="match status" value="1"/>
</dbReference>
<feature type="domain" description="Lipoyl-binding" evidence="1">
    <location>
        <begin position="93"/>
        <end position="129"/>
    </location>
</feature>
<dbReference type="InterPro" id="IPR000089">
    <property type="entry name" value="Biotin_lipoyl"/>
</dbReference>
<protein>
    <recommendedName>
        <fullName evidence="1">Lipoyl-binding domain-containing protein</fullName>
    </recommendedName>
</protein>
<name>A0ABD3PFP5_9STRA</name>
<dbReference type="InterPro" id="IPR011053">
    <property type="entry name" value="Single_hybrid_motif"/>
</dbReference>
<proteinExistence type="predicted"/>